<feature type="compositionally biased region" description="Pro residues" evidence="1">
    <location>
        <begin position="71"/>
        <end position="88"/>
    </location>
</feature>
<evidence type="ECO:0000313" key="3">
    <source>
        <dbReference type="Proteomes" id="UP000799750"/>
    </source>
</evidence>
<dbReference type="Proteomes" id="UP000799750">
    <property type="component" value="Unassembled WGS sequence"/>
</dbReference>
<dbReference type="OrthoDB" id="10549913at2759"/>
<feature type="compositionally biased region" description="Pro residues" evidence="1">
    <location>
        <begin position="105"/>
        <end position="117"/>
    </location>
</feature>
<evidence type="ECO:0000256" key="1">
    <source>
        <dbReference type="SAM" id="MobiDB-lite"/>
    </source>
</evidence>
<name>A0A6A6RHG4_9PEZI</name>
<accession>A0A6A6RHG4</accession>
<sequence length="244" mass="26878">MRLRPSPKLSLRALEAAENARIAAGQRARRPPTTRASQTTKSKRKDNAPRPNANRMPKIRTHRTYIRRAITPPPPTPSPSPSPSPSPPRTSSSSASPTLPACEAPEPPQASPFPRFVPPRDVSSLDPLSLRHPEPQGPLSVLSEDEGGEWRETQPVDQLTSVLRERYRKRPRRDSKGSGKEDVSPEEARVLRARRRARLGLGEERGGEGGGEEGEDEEGEEGGRGVFEVLGVREAEARRGFEFL</sequence>
<gene>
    <name evidence="2" type="ORF">BU16DRAFT_533481</name>
</gene>
<feature type="compositionally biased region" description="Low complexity" evidence="1">
    <location>
        <begin position="89"/>
        <end position="100"/>
    </location>
</feature>
<dbReference type="AlphaFoldDB" id="A0A6A6RHG4"/>
<feature type="compositionally biased region" description="Low complexity" evidence="1">
    <location>
        <begin position="16"/>
        <end position="26"/>
    </location>
</feature>
<reference evidence="2" key="1">
    <citation type="journal article" date="2020" name="Stud. Mycol.">
        <title>101 Dothideomycetes genomes: a test case for predicting lifestyles and emergence of pathogens.</title>
        <authorList>
            <person name="Haridas S."/>
            <person name="Albert R."/>
            <person name="Binder M."/>
            <person name="Bloem J."/>
            <person name="Labutti K."/>
            <person name="Salamov A."/>
            <person name="Andreopoulos B."/>
            <person name="Baker S."/>
            <person name="Barry K."/>
            <person name="Bills G."/>
            <person name="Bluhm B."/>
            <person name="Cannon C."/>
            <person name="Castanera R."/>
            <person name="Culley D."/>
            <person name="Daum C."/>
            <person name="Ezra D."/>
            <person name="Gonzalez J."/>
            <person name="Henrissat B."/>
            <person name="Kuo A."/>
            <person name="Liang C."/>
            <person name="Lipzen A."/>
            <person name="Lutzoni F."/>
            <person name="Magnuson J."/>
            <person name="Mondo S."/>
            <person name="Nolan M."/>
            <person name="Ohm R."/>
            <person name="Pangilinan J."/>
            <person name="Park H.-J."/>
            <person name="Ramirez L."/>
            <person name="Alfaro M."/>
            <person name="Sun H."/>
            <person name="Tritt A."/>
            <person name="Yoshinaga Y."/>
            <person name="Zwiers L.-H."/>
            <person name="Turgeon B."/>
            <person name="Goodwin S."/>
            <person name="Spatafora J."/>
            <person name="Crous P."/>
            <person name="Grigoriev I."/>
        </authorList>
    </citation>
    <scope>NUCLEOTIDE SEQUENCE</scope>
    <source>
        <strain evidence="2">CBS 269.34</strain>
    </source>
</reference>
<evidence type="ECO:0000313" key="2">
    <source>
        <dbReference type="EMBL" id="KAF2503220.1"/>
    </source>
</evidence>
<feature type="compositionally biased region" description="Acidic residues" evidence="1">
    <location>
        <begin position="210"/>
        <end position="220"/>
    </location>
</feature>
<organism evidence="2 3">
    <name type="scientific">Lophium mytilinum</name>
    <dbReference type="NCBI Taxonomy" id="390894"/>
    <lineage>
        <taxon>Eukaryota</taxon>
        <taxon>Fungi</taxon>
        <taxon>Dikarya</taxon>
        <taxon>Ascomycota</taxon>
        <taxon>Pezizomycotina</taxon>
        <taxon>Dothideomycetes</taxon>
        <taxon>Pleosporomycetidae</taxon>
        <taxon>Mytilinidiales</taxon>
        <taxon>Mytilinidiaceae</taxon>
        <taxon>Lophium</taxon>
    </lineage>
</organism>
<proteinExistence type="predicted"/>
<feature type="compositionally biased region" description="Basic and acidic residues" evidence="1">
    <location>
        <begin position="174"/>
        <end position="190"/>
    </location>
</feature>
<feature type="region of interest" description="Disordered" evidence="1">
    <location>
        <begin position="16"/>
        <end position="228"/>
    </location>
</feature>
<feature type="compositionally biased region" description="Basic residues" evidence="1">
    <location>
        <begin position="57"/>
        <end position="66"/>
    </location>
</feature>
<keyword evidence="3" id="KW-1185">Reference proteome</keyword>
<dbReference type="EMBL" id="MU004181">
    <property type="protein sequence ID" value="KAF2503220.1"/>
    <property type="molecule type" value="Genomic_DNA"/>
</dbReference>
<protein>
    <submittedName>
        <fullName evidence="2">Uncharacterized protein</fullName>
    </submittedName>
</protein>